<dbReference type="InterPro" id="IPR057667">
    <property type="entry name" value="HTH_SB"/>
</dbReference>
<dbReference type="Pfam" id="PF25787">
    <property type="entry name" value="HTH_SB"/>
    <property type="match status" value="1"/>
</dbReference>
<accession>A0ABR3NKB5</accession>
<reference evidence="2 3" key="1">
    <citation type="submission" date="2023-09" db="EMBL/GenBank/DDBJ databases">
        <authorList>
            <person name="Wang M."/>
        </authorList>
    </citation>
    <scope>NUCLEOTIDE SEQUENCE [LARGE SCALE GENOMIC DNA]</scope>
    <source>
        <strain evidence="2">GT-2023</strain>
        <tissue evidence="2">Liver</tissue>
    </source>
</reference>
<evidence type="ECO:0000313" key="2">
    <source>
        <dbReference type="EMBL" id="KAL1277231.1"/>
    </source>
</evidence>
<sequence length="131" mass="14799">MGKSREINQDMRKRIVDLHKCGSSLSAISRCLKHPSFLLIVNRLSLENSRASLSSTNAPWLLQSGQVCLVNTDPVIVPLHEQHRPDFIFMDNNAQAHRDPIIREQLLETGIPQWPALSPDLNPIENLDEIS</sequence>
<dbReference type="InterPro" id="IPR036388">
    <property type="entry name" value="WH-like_DNA-bd_sf"/>
</dbReference>
<dbReference type="Gene3D" id="3.30.420.10">
    <property type="entry name" value="Ribonuclease H-like superfamily/Ribonuclease H"/>
    <property type="match status" value="1"/>
</dbReference>
<organism evidence="2 3">
    <name type="scientific">Cirrhinus molitorella</name>
    <name type="common">mud carp</name>
    <dbReference type="NCBI Taxonomy" id="172907"/>
    <lineage>
        <taxon>Eukaryota</taxon>
        <taxon>Metazoa</taxon>
        <taxon>Chordata</taxon>
        <taxon>Craniata</taxon>
        <taxon>Vertebrata</taxon>
        <taxon>Euteleostomi</taxon>
        <taxon>Actinopterygii</taxon>
        <taxon>Neopterygii</taxon>
        <taxon>Teleostei</taxon>
        <taxon>Ostariophysi</taxon>
        <taxon>Cypriniformes</taxon>
        <taxon>Cyprinidae</taxon>
        <taxon>Labeoninae</taxon>
        <taxon>Labeonini</taxon>
        <taxon>Cirrhinus</taxon>
    </lineage>
</organism>
<protein>
    <recommendedName>
        <fullName evidence="1">Sleeping Beauty transposase HTH domain-containing protein</fullName>
    </recommendedName>
</protein>
<dbReference type="EMBL" id="JAYMGO010000003">
    <property type="protein sequence ID" value="KAL1277231.1"/>
    <property type="molecule type" value="Genomic_DNA"/>
</dbReference>
<keyword evidence="3" id="KW-1185">Reference proteome</keyword>
<name>A0ABR3NKB5_9TELE</name>
<evidence type="ECO:0000313" key="3">
    <source>
        <dbReference type="Proteomes" id="UP001558613"/>
    </source>
</evidence>
<dbReference type="Gene3D" id="1.10.10.10">
    <property type="entry name" value="Winged helix-like DNA-binding domain superfamily/Winged helix DNA-binding domain"/>
    <property type="match status" value="1"/>
</dbReference>
<dbReference type="Proteomes" id="UP001558613">
    <property type="component" value="Unassembled WGS sequence"/>
</dbReference>
<comment type="caution">
    <text evidence="2">The sequence shown here is derived from an EMBL/GenBank/DDBJ whole genome shotgun (WGS) entry which is preliminary data.</text>
</comment>
<gene>
    <name evidence="2" type="ORF">QQF64_023904</name>
</gene>
<proteinExistence type="predicted"/>
<dbReference type="InterPro" id="IPR036397">
    <property type="entry name" value="RNaseH_sf"/>
</dbReference>
<evidence type="ECO:0000259" key="1">
    <source>
        <dbReference type="Pfam" id="PF25787"/>
    </source>
</evidence>
<feature type="domain" description="Sleeping Beauty transposase HTH" evidence="1">
    <location>
        <begin position="1"/>
        <end position="35"/>
    </location>
</feature>